<protein>
    <submittedName>
        <fullName evidence="2">Uncharacterized protein</fullName>
    </submittedName>
</protein>
<sequence length="130" mass="15370">MRTLQFSVFLIIRVLAISIPTHLHRLAVSISNHLSNPKVENWDSLLEDCSSLVECLTMFRKLVKYKHFTSMKEAKILKDSEDVFMFTNLTHNLDDTRIILKLTERQVNLVSIYLENIKYLWLQCKQDWVT</sequence>
<keyword evidence="1" id="KW-0732">Signal</keyword>
<dbReference type="EMBL" id="GECZ01019102">
    <property type="protein sequence ID" value="JAS50667.1"/>
    <property type="molecule type" value="Transcribed_RNA"/>
</dbReference>
<evidence type="ECO:0000256" key="1">
    <source>
        <dbReference type="SAM" id="SignalP"/>
    </source>
</evidence>
<feature type="chain" id="PRO_5008582912" evidence="1">
    <location>
        <begin position="17"/>
        <end position="130"/>
    </location>
</feature>
<feature type="non-terminal residue" evidence="2">
    <location>
        <position position="130"/>
    </location>
</feature>
<gene>
    <name evidence="2" type="ORF">g.5481</name>
</gene>
<dbReference type="AlphaFoldDB" id="A0A1B6FKG9"/>
<name>A0A1B6FKG9_9HEMI</name>
<organism evidence="2">
    <name type="scientific">Cuerna arida</name>
    <dbReference type="NCBI Taxonomy" id="1464854"/>
    <lineage>
        <taxon>Eukaryota</taxon>
        <taxon>Metazoa</taxon>
        <taxon>Ecdysozoa</taxon>
        <taxon>Arthropoda</taxon>
        <taxon>Hexapoda</taxon>
        <taxon>Insecta</taxon>
        <taxon>Pterygota</taxon>
        <taxon>Neoptera</taxon>
        <taxon>Paraneoptera</taxon>
        <taxon>Hemiptera</taxon>
        <taxon>Auchenorrhyncha</taxon>
        <taxon>Membracoidea</taxon>
        <taxon>Cicadellidae</taxon>
        <taxon>Cicadellinae</taxon>
        <taxon>Proconiini</taxon>
        <taxon>Cuerna</taxon>
    </lineage>
</organism>
<proteinExistence type="predicted"/>
<accession>A0A1B6FKG9</accession>
<evidence type="ECO:0000313" key="2">
    <source>
        <dbReference type="EMBL" id="JAS50667.1"/>
    </source>
</evidence>
<reference evidence="2" key="1">
    <citation type="submission" date="2015-11" db="EMBL/GenBank/DDBJ databases">
        <title>De novo transcriptome assembly of four potential Pierce s Disease insect vectors from Arizona vineyards.</title>
        <authorList>
            <person name="Tassone E.E."/>
        </authorList>
    </citation>
    <scope>NUCLEOTIDE SEQUENCE</scope>
</reference>
<feature type="signal peptide" evidence="1">
    <location>
        <begin position="1"/>
        <end position="16"/>
    </location>
</feature>